<evidence type="ECO:0008006" key="4">
    <source>
        <dbReference type="Google" id="ProtNLM"/>
    </source>
</evidence>
<feature type="region of interest" description="Disordered" evidence="1">
    <location>
        <begin position="1"/>
        <end position="22"/>
    </location>
</feature>
<dbReference type="Proteomes" id="UP000772434">
    <property type="component" value="Unassembled WGS sequence"/>
</dbReference>
<name>A0A9P5PXB8_9AGAR</name>
<feature type="compositionally biased region" description="Low complexity" evidence="1">
    <location>
        <begin position="429"/>
        <end position="440"/>
    </location>
</feature>
<feature type="compositionally biased region" description="Basic and acidic residues" evidence="1">
    <location>
        <begin position="471"/>
        <end position="480"/>
    </location>
</feature>
<dbReference type="OrthoDB" id="2587563at2759"/>
<feature type="compositionally biased region" description="Basic and acidic residues" evidence="1">
    <location>
        <begin position="495"/>
        <end position="575"/>
    </location>
</feature>
<feature type="compositionally biased region" description="Basic and acidic residues" evidence="1">
    <location>
        <begin position="616"/>
        <end position="659"/>
    </location>
</feature>
<organism evidence="2 3">
    <name type="scientific">Rhodocollybia butyracea</name>
    <dbReference type="NCBI Taxonomy" id="206335"/>
    <lineage>
        <taxon>Eukaryota</taxon>
        <taxon>Fungi</taxon>
        <taxon>Dikarya</taxon>
        <taxon>Basidiomycota</taxon>
        <taxon>Agaricomycotina</taxon>
        <taxon>Agaricomycetes</taxon>
        <taxon>Agaricomycetidae</taxon>
        <taxon>Agaricales</taxon>
        <taxon>Marasmiineae</taxon>
        <taxon>Omphalotaceae</taxon>
        <taxon>Rhodocollybia</taxon>
    </lineage>
</organism>
<gene>
    <name evidence="2" type="ORF">BDP27DRAFT_1446610</name>
</gene>
<feature type="region of interest" description="Disordered" evidence="1">
    <location>
        <begin position="126"/>
        <end position="200"/>
    </location>
</feature>
<feature type="compositionally biased region" description="Low complexity" evidence="1">
    <location>
        <begin position="698"/>
        <end position="709"/>
    </location>
</feature>
<feature type="compositionally biased region" description="Low complexity" evidence="1">
    <location>
        <begin position="321"/>
        <end position="335"/>
    </location>
</feature>
<evidence type="ECO:0000313" key="3">
    <source>
        <dbReference type="Proteomes" id="UP000772434"/>
    </source>
</evidence>
<accession>A0A9P5PXB8</accession>
<evidence type="ECO:0000256" key="1">
    <source>
        <dbReference type="SAM" id="MobiDB-lite"/>
    </source>
</evidence>
<dbReference type="Gene3D" id="1.10.10.2670">
    <property type="entry name" value="E3 ubiquitin-protein ligase"/>
    <property type="match status" value="1"/>
</dbReference>
<feature type="compositionally biased region" description="Low complexity" evidence="1">
    <location>
        <begin position="772"/>
        <end position="782"/>
    </location>
</feature>
<evidence type="ECO:0000313" key="2">
    <source>
        <dbReference type="EMBL" id="KAF9071126.1"/>
    </source>
</evidence>
<feature type="compositionally biased region" description="Basic and acidic residues" evidence="1">
    <location>
        <begin position="126"/>
        <end position="142"/>
    </location>
</feature>
<dbReference type="EMBL" id="JADNRY010000035">
    <property type="protein sequence ID" value="KAF9071126.1"/>
    <property type="molecule type" value="Genomic_DNA"/>
</dbReference>
<proteinExistence type="predicted"/>
<feature type="region of interest" description="Disordered" evidence="1">
    <location>
        <begin position="301"/>
        <end position="810"/>
    </location>
</feature>
<keyword evidence="3" id="KW-1185">Reference proteome</keyword>
<reference evidence="2" key="1">
    <citation type="submission" date="2020-11" db="EMBL/GenBank/DDBJ databases">
        <authorList>
            <consortium name="DOE Joint Genome Institute"/>
            <person name="Ahrendt S."/>
            <person name="Riley R."/>
            <person name="Andreopoulos W."/>
            <person name="Labutti K."/>
            <person name="Pangilinan J."/>
            <person name="Ruiz-Duenas F.J."/>
            <person name="Barrasa J.M."/>
            <person name="Sanchez-Garcia M."/>
            <person name="Camarero S."/>
            <person name="Miyauchi S."/>
            <person name="Serrano A."/>
            <person name="Linde D."/>
            <person name="Babiker R."/>
            <person name="Drula E."/>
            <person name="Ayuso-Fernandez I."/>
            <person name="Pacheco R."/>
            <person name="Padilla G."/>
            <person name="Ferreira P."/>
            <person name="Barriuso J."/>
            <person name="Kellner H."/>
            <person name="Castanera R."/>
            <person name="Alfaro M."/>
            <person name="Ramirez L."/>
            <person name="Pisabarro A.G."/>
            <person name="Kuo A."/>
            <person name="Tritt A."/>
            <person name="Lipzen A."/>
            <person name="He G."/>
            <person name="Yan M."/>
            <person name="Ng V."/>
            <person name="Cullen D."/>
            <person name="Martin F."/>
            <person name="Rosso M.-N."/>
            <person name="Henrissat B."/>
            <person name="Hibbett D."/>
            <person name="Martinez A.T."/>
            <person name="Grigoriev I.V."/>
        </authorList>
    </citation>
    <scope>NUCLEOTIDE SEQUENCE</scope>
    <source>
        <strain evidence="2">AH 40177</strain>
    </source>
</reference>
<protein>
    <recommendedName>
        <fullName evidence="4">RNA polymerase II elongation factor ELL N-terminal domain-containing protein</fullName>
    </recommendedName>
</protein>
<feature type="compositionally biased region" description="Basic and acidic residues" evidence="1">
    <location>
        <begin position="441"/>
        <end position="463"/>
    </location>
</feature>
<dbReference type="InterPro" id="IPR042065">
    <property type="entry name" value="E3_ELL-like"/>
</dbReference>
<dbReference type="AlphaFoldDB" id="A0A9P5PXB8"/>
<comment type="caution">
    <text evidence="2">The sequence shown here is derived from an EMBL/GenBank/DDBJ whole genome shotgun (WGS) entry which is preliminary data.</text>
</comment>
<feature type="compositionally biased region" description="Basic and acidic residues" evidence="1">
    <location>
        <begin position="344"/>
        <end position="370"/>
    </location>
</feature>
<sequence length="887" mass="98540">MLLSNATYTLQGQSRPGEPMYSRPKHGMLLRLSMEAMNALQSDPNGKPKVDFVVGEDGSSRIVIGESHFPLQSQTEEIPHDLYLRSASAMKPSVPLKFYANVVGRLTISSERELSDELANKIHEKTAAAAERRNNPRTRFLDANELPPTTTKTKKKPDIFRKPVRPSDQAKPIALSASTSSSSALSPRPSQPSKQPQDRQRQIRLIHYLATAERTTEDAVKAVGGSNADTRTKQEILDTLSFVAEQVPATKGSLRIWRLKNESWLEVRPYEWPRLSESERTNMARASRRALKALGIPENDPKWEHARYRPPANPIPADSLVPTSVSASTSQASTPVPAPKRGISSKEAREKKVRKTEAKTEVMIKDETKPRPSPAPSLSVKTSKSSPAPSSSNPSTPLTPTATVALRRQPGSGYKLPPKPVELSRSENKSGSSSSSASTSKEIDVVMKDVTRRPAEAHPKNDPRASTSRTEAVRASKEDGELSTSSSGTGGIGVHTREDRPDPVKRVKRLREEAIDSDRESDKGRDRPKEKSRERLEERSKRSREKDRDQGRERPKDVSLERENHKDRDALRRQSDMSALKRKKVKEEEEEESIKARGKRRKTEDGMQLLAATGPSRERHREPDRNREREQERGSDRERDKREPRPTKLENDPTFDKKLASNSLSVPSKTIKKEPSPLSSLPLKKIKKEPSPLPPPSRLAASTSSSKGSSSKEIKKELSPLPPPLRVTASTSSIKGSASKTTKLRRKSPIYTSSEDEADPGHSSPPIPSPPTVTSSSSSTSSRHSHSHNSTATEDQTLANGHDANHRDLRTKYTSSYMKYLGTLQALVSQRNEIERLLAKESGSRSDSDGDIELLDYEGLSKIMSQNKQQWEELQSMQLAHERGTID</sequence>
<feature type="compositionally biased region" description="Low complexity" evidence="1">
    <location>
        <begin position="174"/>
        <end position="195"/>
    </location>
</feature>
<feature type="compositionally biased region" description="Polar residues" evidence="1">
    <location>
        <begin position="728"/>
        <end position="741"/>
    </location>
</feature>
<feature type="compositionally biased region" description="Low complexity" evidence="1">
    <location>
        <begin position="379"/>
        <end position="403"/>
    </location>
</feature>
<feature type="compositionally biased region" description="Polar residues" evidence="1">
    <location>
        <begin position="1"/>
        <end position="14"/>
    </location>
</feature>